<reference evidence="2 3" key="1">
    <citation type="journal article" date="2023" name="bioRxiv">
        <title>High-quality genome assemblies of four members of thePodospora anserinaspecies complex.</title>
        <authorList>
            <person name="Ament-Velasquez S.L."/>
            <person name="Vogan A.A."/>
            <person name="Wallerman O."/>
            <person name="Hartmann F."/>
            <person name="Gautier V."/>
            <person name="Silar P."/>
            <person name="Giraud T."/>
            <person name="Johannesson H."/>
        </authorList>
    </citation>
    <scope>NUCLEOTIDE SEQUENCE [LARGE SCALE GENOMIC DNA]</scope>
    <source>
        <strain evidence="2 3">CBS 415.72m</strain>
    </source>
</reference>
<gene>
    <name evidence="2" type="ORF">QC762_0010820</name>
</gene>
<name>A0ABR0GV52_9PEZI</name>
<protein>
    <submittedName>
        <fullName evidence="2">Uncharacterized protein</fullName>
    </submittedName>
</protein>
<accession>A0ABR0GV52</accession>
<evidence type="ECO:0000313" key="2">
    <source>
        <dbReference type="EMBL" id="KAK4659640.1"/>
    </source>
</evidence>
<feature type="region of interest" description="Disordered" evidence="1">
    <location>
        <begin position="1"/>
        <end position="34"/>
    </location>
</feature>
<organism evidence="2 3">
    <name type="scientific">Podospora pseudocomata</name>
    <dbReference type="NCBI Taxonomy" id="2093779"/>
    <lineage>
        <taxon>Eukaryota</taxon>
        <taxon>Fungi</taxon>
        <taxon>Dikarya</taxon>
        <taxon>Ascomycota</taxon>
        <taxon>Pezizomycotina</taxon>
        <taxon>Sordariomycetes</taxon>
        <taxon>Sordariomycetidae</taxon>
        <taxon>Sordariales</taxon>
        <taxon>Podosporaceae</taxon>
        <taxon>Podospora</taxon>
    </lineage>
</organism>
<proteinExistence type="predicted"/>
<dbReference type="RefSeq" id="XP_062748610.1">
    <property type="nucleotide sequence ID" value="XM_062882912.1"/>
</dbReference>
<keyword evidence="3" id="KW-1185">Reference proteome</keyword>
<dbReference type="Proteomes" id="UP001323405">
    <property type="component" value="Unassembled WGS sequence"/>
</dbReference>
<dbReference type="EMBL" id="JAFFHA010000001">
    <property type="protein sequence ID" value="KAK4659640.1"/>
    <property type="molecule type" value="Genomic_DNA"/>
</dbReference>
<evidence type="ECO:0000256" key="1">
    <source>
        <dbReference type="SAM" id="MobiDB-lite"/>
    </source>
</evidence>
<evidence type="ECO:0000313" key="3">
    <source>
        <dbReference type="Proteomes" id="UP001323405"/>
    </source>
</evidence>
<sequence length="61" mass="6753">MTATKLDGIPQPDGDLLDKKSKTRRRTVTPHFPALRYSPNTGDVLLQCMHISIYGARSVAL</sequence>
<dbReference type="GeneID" id="87902413"/>
<comment type="caution">
    <text evidence="2">The sequence shown here is derived from an EMBL/GenBank/DDBJ whole genome shotgun (WGS) entry which is preliminary data.</text>
</comment>